<dbReference type="AlphaFoldDB" id="A0A9D2EZX7"/>
<reference evidence="4" key="1">
    <citation type="journal article" date="2021" name="PeerJ">
        <title>Extensive microbial diversity within the chicken gut microbiome revealed by metagenomics and culture.</title>
        <authorList>
            <person name="Gilroy R."/>
            <person name="Ravi A."/>
            <person name="Getino M."/>
            <person name="Pursley I."/>
            <person name="Horton D.L."/>
            <person name="Alikhan N.F."/>
            <person name="Baker D."/>
            <person name="Gharbi K."/>
            <person name="Hall N."/>
            <person name="Watson M."/>
            <person name="Adriaenssens E.M."/>
            <person name="Foster-Nyarko E."/>
            <person name="Jarju S."/>
            <person name="Secka A."/>
            <person name="Antonio M."/>
            <person name="Oren A."/>
            <person name="Chaudhuri R.R."/>
            <person name="La Ragione R."/>
            <person name="Hildebrand F."/>
            <person name="Pallen M.J."/>
        </authorList>
    </citation>
    <scope>NUCLEOTIDE SEQUENCE</scope>
    <source>
        <strain evidence="4">ChiHjej12B11-14209</strain>
    </source>
</reference>
<comment type="caution">
    <text evidence="4">The sequence shown here is derived from an EMBL/GenBank/DDBJ whole genome shotgun (WGS) entry which is preliminary data.</text>
</comment>
<evidence type="ECO:0000259" key="3">
    <source>
        <dbReference type="Pfam" id="PF02525"/>
    </source>
</evidence>
<sequence length="201" mass="22180">MAEKSAEPTTLIVYCHPWEGSFNHAVLEAVCAGLARAGRAFEVCDLYADGFEPAMTREELARYSEGVALDPLVTRYQEQLSRADRLVIVSPVWWNDLPAMVRGWLDKVMLPGFSWDATGAGLAGKLQHIERVDVYTTSSNPTDYMRERLGNGIQGTVIDATFWQLGCGGGAWHNFGGIDASTPEQRAAWLAQVEGELTEER</sequence>
<dbReference type="EMBL" id="DXBM01000045">
    <property type="protein sequence ID" value="HIZ46405.1"/>
    <property type="molecule type" value="Genomic_DNA"/>
</dbReference>
<proteinExistence type="inferred from homology"/>
<evidence type="ECO:0000256" key="2">
    <source>
        <dbReference type="ARBA" id="ARBA00023002"/>
    </source>
</evidence>
<evidence type="ECO:0000313" key="4">
    <source>
        <dbReference type="EMBL" id="HIZ46405.1"/>
    </source>
</evidence>
<organism evidence="4 5">
    <name type="scientific">Candidatus Olsenella pullistercoris</name>
    <dbReference type="NCBI Taxonomy" id="2838712"/>
    <lineage>
        <taxon>Bacteria</taxon>
        <taxon>Bacillati</taxon>
        <taxon>Actinomycetota</taxon>
        <taxon>Coriobacteriia</taxon>
        <taxon>Coriobacteriales</taxon>
        <taxon>Atopobiaceae</taxon>
        <taxon>Olsenella</taxon>
    </lineage>
</organism>
<dbReference type="InterPro" id="IPR051545">
    <property type="entry name" value="NAD(P)H_dehydrogenase_qn"/>
</dbReference>
<reference evidence="4" key="2">
    <citation type="submission" date="2021-04" db="EMBL/GenBank/DDBJ databases">
        <authorList>
            <person name="Gilroy R."/>
        </authorList>
    </citation>
    <scope>NUCLEOTIDE SEQUENCE</scope>
    <source>
        <strain evidence="4">ChiHjej12B11-14209</strain>
    </source>
</reference>
<evidence type="ECO:0000313" key="5">
    <source>
        <dbReference type="Proteomes" id="UP000824062"/>
    </source>
</evidence>
<protein>
    <submittedName>
        <fullName evidence="4">NAD(P)H-dependent oxidoreductase</fullName>
    </submittedName>
</protein>
<dbReference type="Gene3D" id="3.40.50.360">
    <property type="match status" value="1"/>
</dbReference>
<dbReference type="GO" id="GO:0003955">
    <property type="term" value="F:NAD(P)H dehydrogenase (quinone) activity"/>
    <property type="evidence" value="ECO:0007669"/>
    <property type="project" value="TreeGrafter"/>
</dbReference>
<dbReference type="GO" id="GO:0005829">
    <property type="term" value="C:cytosol"/>
    <property type="evidence" value="ECO:0007669"/>
    <property type="project" value="TreeGrafter"/>
</dbReference>
<dbReference type="SUPFAM" id="SSF52218">
    <property type="entry name" value="Flavoproteins"/>
    <property type="match status" value="1"/>
</dbReference>
<accession>A0A9D2EZX7</accession>
<comment type="similarity">
    <text evidence="1">Belongs to the NAD(P)H dehydrogenase (quinone) family.</text>
</comment>
<dbReference type="InterPro" id="IPR029039">
    <property type="entry name" value="Flavoprotein-like_sf"/>
</dbReference>
<dbReference type="PANTHER" id="PTHR10204">
    <property type="entry name" value="NAD P H OXIDOREDUCTASE-RELATED"/>
    <property type="match status" value="1"/>
</dbReference>
<dbReference type="Pfam" id="PF02525">
    <property type="entry name" value="Flavodoxin_2"/>
    <property type="match status" value="1"/>
</dbReference>
<feature type="domain" description="Flavodoxin-like fold" evidence="3">
    <location>
        <begin position="9"/>
        <end position="179"/>
    </location>
</feature>
<dbReference type="InterPro" id="IPR003680">
    <property type="entry name" value="Flavodoxin_fold"/>
</dbReference>
<name>A0A9D2EZX7_9ACTN</name>
<evidence type="ECO:0000256" key="1">
    <source>
        <dbReference type="ARBA" id="ARBA00006252"/>
    </source>
</evidence>
<dbReference type="Proteomes" id="UP000824062">
    <property type="component" value="Unassembled WGS sequence"/>
</dbReference>
<keyword evidence="2" id="KW-0560">Oxidoreductase</keyword>
<dbReference type="PANTHER" id="PTHR10204:SF34">
    <property type="entry name" value="NAD(P)H DEHYDROGENASE [QUINONE] 1 ISOFORM 1"/>
    <property type="match status" value="1"/>
</dbReference>
<gene>
    <name evidence="4" type="ORF">IAA19_05230</name>
</gene>